<dbReference type="EMBL" id="BJWL01000247">
    <property type="protein sequence ID" value="GFS36276.1"/>
    <property type="molecule type" value="Genomic_DNA"/>
</dbReference>
<name>A0A7J0DJ59_9ERIC</name>
<proteinExistence type="predicted"/>
<feature type="region of interest" description="Disordered" evidence="1">
    <location>
        <begin position="244"/>
        <end position="269"/>
    </location>
</feature>
<dbReference type="PANTHER" id="PTHR33925:SF2">
    <property type="entry name" value="PLASTID DIVISION PROTEIN CDP1, CHLOROPLASTIC"/>
    <property type="match status" value="1"/>
</dbReference>
<dbReference type="GO" id="GO:0009706">
    <property type="term" value="C:chloroplast inner membrane"/>
    <property type="evidence" value="ECO:0007669"/>
    <property type="project" value="TreeGrafter"/>
</dbReference>
<comment type="caution">
    <text evidence="4">The sequence shown here is derived from an EMBL/GenBank/DDBJ whole genome shotgun (WGS) entry which is preliminary data.</text>
</comment>
<organism evidence="4 5">
    <name type="scientific">Actinidia rufa</name>
    <dbReference type="NCBI Taxonomy" id="165716"/>
    <lineage>
        <taxon>Eukaryota</taxon>
        <taxon>Viridiplantae</taxon>
        <taxon>Streptophyta</taxon>
        <taxon>Embryophyta</taxon>
        <taxon>Tracheophyta</taxon>
        <taxon>Spermatophyta</taxon>
        <taxon>Magnoliopsida</taxon>
        <taxon>eudicotyledons</taxon>
        <taxon>Gunneridae</taxon>
        <taxon>Pentapetalae</taxon>
        <taxon>asterids</taxon>
        <taxon>Ericales</taxon>
        <taxon>Actinidiaceae</taxon>
        <taxon>Actinidia</taxon>
    </lineage>
</organism>
<feature type="compositionally biased region" description="Polar residues" evidence="1">
    <location>
        <begin position="254"/>
        <end position="269"/>
    </location>
</feature>
<dbReference type="AlphaFoldDB" id="A0A7J0DJ59"/>
<protein>
    <submittedName>
        <fullName evidence="4">Plastid division protein</fullName>
    </submittedName>
</protein>
<dbReference type="Pfam" id="PF25515">
    <property type="entry name" value="Arm_PDR"/>
    <property type="match status" value="1"/>
</dbReference>
<sequence length="568" mass="62654">MDVRDKLLFEQEYAGNIREKVPPKSSFRIPWSWLPGTLCLLQEVGEEKLVPDTGRAALQHPDAKSYVHDLLLSMALAEIEESLEQLAPACTLELLGMPHTPENAERRLGAIAALRELLRQGIDVEASCQVEDWPCFLSQALDKLMATEIVNLLSWDNLAVTRENKKSLESQNQRVVIDLNCFCKALTAHIAPGFSSKQKDLADEAEAVERLQQLKLNTDLASQNSILGKDITDFPKSTPSLASFFSGEKKDSGNRQIRGSSQNMSSINTRPISHALASDRRALGEPLSYTNSSRHLGPAVKQLAPSNVQGTLIAGKGNNESNDSLPSDQLKRNLGACHDNIWNCWMGSCNGVARIAFVVTLGCILFATFKLSALQLGRGRSFARWASGKPGIDTSSHAWIVDSSLDRSLGRACIKGNSIAYKLNNLLSMFRMRLGNLLDAANLENPYLATSLSSSAMAVRKRSLPVEEAESLVKQWQAIKAEALGPTHMIHSLFQLLDGPMLVQWQALADEAKTRSCFWRFVLLQLSVIQAEILSDEIGAEMAEIEVLLEEAAELVDESQLKNPNYYR</sequence>
<dbReference type="OrthoDB" id="1708707at2759"/>
<accession>A0A7J0DJ59</accession>
<dbReference type="InterPro" id="IPR044685">
    <property type="entry name" value="CPD1-like"/>
</dbReference>
<reference evidence="5" key="1">
    <citation type="submission" date="2019-07" db="EMBL/GenBank/DDBJ databases">
        <title>De Novo Assembly of kiwifruit Actinidia rufa.</title>
        <authorList>
            <person name="Sugita-Konishi S."/>
            <person name="Sato K."/>
            <person name="Mori E."/>
            <person name="Abe Y."/>
            <person name="Kisaki G."/>
            <person name="Hamano K."/>
            <person name="Suezawa K."/>
            <person name="Otani M."/>
            <person name="Fukuda T."/>
            <person name="Manabe T."/>
            <person name="Gomi K."/>
            <person name="Tabuchi M."/>
            <person name="Akimitsu K."/>
            <person name="Kataoka I."/>
        </authorList>
    </citation>
    <scope>NUCLEOTIDE SEQUENCE [LARGE SCALE GENOMIC DNA]</scope>
    <source>
        <strain evidence="5">cv. Fuchu</strain>
    </source>
</reference>
<evidence type="ECO:0000256" key="1">
    <source>
        <dbReference type="SAM" id="MobiDB-lite"/>
    </source>
</evidence>
<dbReference type="InterPro" id="IPR058032">
    <property type="entry name" value="CDP1-like_a_solenoid_1"/>
</dbReference>
<evidence type="ECO:0000259" key="3">
    <source>
        <dbReference type="Pfam" id="PF25515"/>
    </source>
</evidence>
<feature type="domain" description="Plastid division protein CDP1-like IMS" evidence="2">
    <location>
        <begin position="469"/>
        <end position="565"/>
    </location>
</feature>
<evidence type="ECO:0000313" key="5">
    <source>
        <dbReference type="Proteomes" id="UP000585474"/>
    </source>
</evidence>
<gene>
    <name evidence="4" type="ORF">Acr_00g0045060</name>
</gene>
<keyword evidence="5" id="KW-1185">Reference proteome</keyword>
<dbReference type="GO" id="GO:0010020">
    <property type="term" value="P:chloroplast fission"/>
    <property type="evidence" value="ECO:0007669"/>
    <property type="project" value="TreeGrafter"/>
</dbReference>
<evidence type="ECO:0000259" key="2">
    <source>
        <dbReference type="Pfam" id="PF13355"/>
    </source>
</evidence>
<dbReference type="InterPro" id="IPR025344">
    <property type="entry name" value="CDP1-like_IMS"/>
</dbReference>
<evidence type="ECO:0000313" key="4">
    <source>
        <dbReference type="EMBL" id="GFS36276.1"/>
    </source>
</evidence>
<dbReference type="Proteomes" id="UP000585474">
    <property type="component" value="Unassembled WGS sequence"/>
</dbReference>
<dbReference type="PANTHER" id="PTHR33925">
    <property type="entry name" value="PLASTID DIVISION PROTEIN CDP1, CHLOROPLASTIC-RELATED"/>
    <property type="match status" value="1"/>
</dbReference>
<dbReference type="Pfam" id="PF13355">
    <property type="entry name" value="ARC6-like_IMS"/>
    <property type="match status" value="1"/>
</dbReference>
<feature type="domain" description="Plastid division protein CDP1-like 1st alpha solenoid" evidence="3">
    <location>
        <begin position="28"/>
        <end position="80"/>
    </location>
</feature>